<proteinExistence type="predicted"/>
<evidence type="ECO:0008006" key="4">
    <source>
        <dbReference type="Google" id="ProtNLM"/>
    </source>
</evidence>
<keyword evidence="3" id="KW-1185">Reference proteome</keyword>
<dbReference type="PROSITE" id="PS51257">
    <property type="entry name" value="PROKAR_LIPOPROTEIN"/>
    <property type="match status" value="1"/>
</dbReference>
<reference evidence="2 3" key="1">
    <citation type="submission" date="2021-07" db="EMBL/GenBank/DDBJ databases">
        <title>Stakelama flava sp. nov., a novel endophytic bacterium isolated from branch of Kandelia candel.</title>
        <authorList>
            <person name="Tuo L."/>
        </authorList>
    </citation>
    <scope>NUCLEOTIDE SEQUENCE [LARGE SCALE GENOMIC DNA]</scope>
    <source>
        <strain evidence="2 3">CBK3Z-3</strain>
    </source>
</reference>
<evidence type="ECO:0000313" key="3">
    <source>
        <dbReference type="Proteomes" id="UP001197214"/>
    </source>
</evidence>
<dbReference type="EMBL" id="JAHWZX010000004">
    <property type="protein sequence ID" value="MBW4330304.1"/>
    <property type="molecule type" value="Genomic_DNA"/>
</dbReference>
<organism evidence="2 3">
    <name type="scientific">Stakelama flava</name>
    <dbReference type="NCBI Taxonomy" id="2860338"/>
    <lineage>
        <taxon>Bacteria</taxon>
        <taxon>Pseudomonadati</taxon>
        <taxon>Pseudomonadota</taxon>
        <taxon>Alphaproteobacteria</taxon>
        <taxon>Sphingomonadales</taxon>
        <taxon>Sphingomonadaceae</taxon>
        <taxon>Stakelama</taxon>
    </lineage>
</organism>
<sequence length="110" mass="11554">MKSLLAFAATALLLAGCSSEPAPPENSQGTEAISPENNVAAKVAAMTEQERNVVMIRAIRDAGMPCQGVVKSEAYPDAGPDSWRAQCSGGDWHLVQIKANGTANVVSRRD</sequence>
<evidence type="ECO:0000256" key="1">
    <source>
        <dbReference type="SAM" id="SignalP"/>
    </source>
</evidence>
<accession>A0ABS6XK52</accession>
<name>A0ABS6XK52_9SPHN</name>
<gene>
    <name evidence="2" type="ORF">KY084_05385</name>
</gene>
<feature type="signal peptide" evidence="1">
    <location>
        <begin position="1"/>
        <end position="22"/>
    </location>
</feature>
<comment type="caution">
    <text evidence="2">The sequence shown here is derived from an EMBL/GenBank/DDBJ whole genome shotgun (WGS) entry which is preliminary data.</text>
</comment>
<dbReference type="RefSeq" id="WP_219237429.1">
    <property type="nucleotide sequence ID" value="NZ_JAHWZX010000004.1"/>
</dbReference>
<evidence type="ECO:0000313" key="2">
    <source>
        <dbReference type="EMBL" id="MBW4330304.1"/>
    </source>
</evidence>
<keyword evidence="1" id="KW-0732">Signal</keyword>
<feature type="chain" id="PRO_5045050105" description="Lipoprotein" evidence="1">
    <location>
        <begin position="23"/>
        <end position="110"/>
    </location>
</feature>
<protein>
    <recommendedName>
        <fullName evidence="4">Lipoprotein</fullName>
    </recommendedName>
</protein>
<dbReference type="Proteomes" id="UP001197214">
    <property type="component" value="Unassembled WGS sequence"/>
</dbReference>